<evidence type="ECO:0000256" key="2">
    <source>
        <dbReference type="ARBA" id="ARBA00022723"/>
    </source>
</evidence>
<evidence type="ECO:0000256" key="1">
    <source>
        <dbReference type="ARBA" id="ARBA00001947"/>
    </source>
</evidence>
<dbReference type="InterPro" id="IPR024087">
    <property type="entry name" value="Creatininase-like_sf"/>
</dbReference>
<name>A0A4V2FUN6_9BURK</name>
<gene>
    <name evidence="7" type="ORF">EV670_0745</name>
</gene>
<sequence>MRRSLSTLVLAWLCCLLASAASAASAAPPSLFIEELSWTELRDAIGSGHTTIIIPVGGTEQNGPHMVLGKHNLRARALAGRIAAELGNALVAPVVAYVPEGSIDPPGGHMRFPGTISIPDAAFRGVLEGAARSFRQAGFRDVVLIGDSGNYQGELKAVTTKLNREWARAKTRAHFIGDYYATVQGAYVQALRDKGLSPAQIGTHAASADTALTLAIEPGAVRKDRLALQDERSSGVAGDPRAASAALGQLGVELIVARSVAAIRRAIDTPQN</sequence>
<dbReference type="GO" id="GO:0009231">
    <property type="term" value="P:riboflavin biosynthetic process"/>
    <property type="evidence" value="ECO:0007669"/>
    <property type="project" value="TreeGrafter"/>
</dbReference>
<keyword evidence="3 7" id="KW-0378">Hydrolase</keyword>
<dbReference type="PANTHER" id="PTHR35005">
    <property type="entry name" value="3-DEHYDRO-SCYLLO-INOSOSE HYDROLASE"/>
    <property type="match status" value="1"/>
</dbReference>
<comment type="cofactor">
    <cofactor evidence="1">
        <name>Zn(2+)</name>
        <dbReference type="ChEBI" id="CHEBI:29105"/>
    </cofactor>
</comment>
<comment type="caution">
    <text evidence="7">The sequence shown here is derived from an EMBL/GenBank/DDBJ whole genome shotgun (WGS) entry which is preliminary data.</text>
</comment>
<dbReference type="Pfam" id="PF02633">
    <property type="entry name" value="Creatininase"/>
    <property type="match status" value="1"/>
</dbReference>
<evidence type="ECO:0000256" key="4">
    <source>
        <dbReference type="ARBA" id="ARBA00022833"/>
    </source>
</evidence>
<dbReference type="AlphaFoldDB" id="A0A4V2FUN6"/>
<keyword evidence="8" id="KW-1185">Reference proteome</keyword>
<accession>A0A4V2FUN6</accession>
<dbReference type="OrthoDB" id="9801445at2"/>
<proteinExistence type="inferred from homology"/>
<dbReference type="GO" id="GO:0016811">
    <property type="term" value="F:hydrolase activity, acting on carbon-nitrogen (but not peptide) bonds, in linear amides"/>
    <property type="evidence" value="ECO:0007669"/>
    <property type="project" value="TreeGrafter"/>
</dbReference>
<feature type="chain" id="PRO_5020257602" evidence="6">
    <location>
        <begin position="27"/>
        <end position="272"/>
    </location>
</feature>
<evidence type="ECO:0000256" key="6">
    <source>
        <dbReference type="SAM" id="SignalP"/>
    </source>
</evidence>
<keyword evidence="6" id="KW-0732">Signal</keyword>
<evidence type="ECO:0000313" key="7">
    <source>
        <dbReference type="EMBL" id="RZU02716.1"/>
    </source>
</evidence>
<dbReference type="SUPFAM" id="SSF102215">
    <property type="entry name" value="Creatininase"/>
    <property type="match status" value="1"/>
</dbReference>
<dbReference type="Proteomes" id="UP000293671">
    <property type="component" value="Unassembled WGS sequence"/>
</dbReference>
<feature type="signal peptide" evidence="6">
    <location>
        <begin position="1"/>
        <end position="26"/>
    </location>
</feature>
<dbReference type="InterPro" id="IPR003785">
    <property type="entry name" value="Creatininase/forma_Hydrolase"/>
</dbReference>
<organism evidence="7 8">
    <name type="scientific">Rivibacter subsaxonicus</name>
    <dbReference type="NCBI Taxonomy" id="457575"/>
    <lineage>
        <taxon>Bacteria</taxon>
        <taxon>Pseudomonadati</taxon>
        <taxon>Pseudomonadota</taxon>
        <taxon>Betaproteobacteria</taxon>
        <taxon>Burkholderiales</taxon>
        <taxon>Rivibacter</taxon>
    </lineage>
</organism>
<dbReference type="Gene3D" id="3.40.50.10310">
    <property type="entry name" value="Creatininase"/>
    <property type="match status" value="1"/>
</dbReference>
<dbReference type="GO" id="GO:0046872">
    <property type="term" value="F:metal ion binding"/>
    <property type="evidence" value="ECO:0007669"/>
    <property type="project" value="UniProtKB-KW"/>
</dbReference>
<dbReference type="RefSeq" id="WP_130430454.1">
    <property type="nucleotide sequence ID" value="NZ_SHKP01000004.1"/>
</dbReference>
<keyword evidence="2" id="KW-0479">Metal-binding</keyword>
<reference evidence="7 8" key="1">
    <citation type="submission" date="2019-02" db="EMBL/GenBank/DDBJ databases">
        <title>Genomic Encyclopedia of Type Strains, Phase IV (KMG-IV): sequencing the most valuable type-strain genomes for metagenomic binning, comparative biology and taxonomic classification.</title>
        <authorList>
            <person name="Goeker M."/>
        </authorList>
    </citation>
    <scope>NUCLEOTIDE SEQUENCE [LARGE SCALE GENOMIC DNA]</scope>
    <source>
        <strain evidence="7 8">DSM 19570</strain>
    </source>
</reference>
<dbReference type="EMBL" id="SHKP01000004">
    <property type="protein sequence ID" value="RZU02716.1"/>
    <property type="molecule type" value="Genomic_DNA"/>
</dbReference>
<comment type="similarity">
    <text evidence="5">Belongs to the creatininase superfamily.</text>
</comment>
<keyword evidence="4" id="KW-0862">Zinc</keyword>
<protein>
    <submittedName>
        <fullName evidence="7">Creatinine amidohydrolase/Fe(II)-dependent formamide hydrolase-like protein</fullName>
    </submittedName>
</protein>
<evidence type="ECO:0000313" key="8">
    <source>
        <dbReference type="Proteomes" id="UP000293671"/>
    </source>
</evidence>
<evidence type="ECO:0000256" key="3">
    <source>
        <dbReference type="ARBA" id="ARBA00022801"/>
    </source>
</evidence>
<dbReference type="PANTHER" id="PTHR35005:SF1">
    <property type="entry name" value="2-AMINO-5-FORMYLAMINO-6-RIBOSYLAMINOPYRIMIDIN-4(3H)-ONE 5'-MONOPHOSPHATE DEFORMYLASE"/>
    <property type="match status" value="1"/>
</dbReference>
<evidence type="ECO:0000256" key="5">
    <source>
        <dbReference type="ARBA" id="ARBA00024029"/>
    </source>
</evidence>